<reference evidence="1 2" key="1">
    <citation type="journal article" date="2015" name="Sci. Rep.">
        <title>The power of single molecule real-time sequencing technology in the de novo assembly of a eukaryotic genome.</title>
        <authorList>
            <person name="Sakai H."/>
            <person name="Naito K."/>
            <person name="Ogiso-Tanaka E."/>
            <person name="Takahashi Y."/>
            <person name="Iseki K."/>
            <person name="Muto C."/>
            <person name="Satou K."/>
            <person name="Teruya K."/>
            <person name="Shiroma A."/>
            <person name="Shimoji M."/>
            <person name="Hirano T."/>
            <person name="Itoh T."/>
            <person name="Kaga A."/>
            <person name="Tomooka N."/>
        </authorList>
    </citation>
    <scope>NUCLEOTIDE SEQUENCE [LARGE SCALE GENOMIC DNA]</scope>
    <source>
        <strain evidence="2">cv. Shumari</strain>
    </source>
</reference>
<evidence type="ECO:0000313" key="1">
    <source>
        <dbReference type="EMBL" id="BAT75648.1"/>
    </source>
</evidence>
<name>A0A0S3R544_PHAAN</name>
<feature type="non-terminal residue" evidence="1">
    <location>
        <position position="1"/>
    </location>
</feature>
<organism evidence="1 2">
    <name type="scientific">Vigna angularis var. angularis</name>
    <dbReference type="NCBI Taxonomy" id="157739"/>
    <lineage>
        <taxon>Eukaryota</taxon>
        <taxon>Viridiplantae</taxon>
        <taxon>Streptophyta</taxon>
        <taxon>Embryophyta</taxon>
        <taxon>Tracheophyta</taxon>
        <taxon>Spermatophyta</taxon>
        <taxon>Magnoliopsida</taxon>
        <taxon>eudicotyledons</taxon>
        <taxon>Gunneridae</taxon>
        <taxon>Pentapetalae</taxon>
        <taxon>rosids</taxon>
        <taxon>fabids</taxon>
        <taxon>Fabales</taxon>
        <taxon>Fabaceae</taxon>
        <taxon>Papilionoideae</taxon>
        <taxon>50 kb inversion clade</taxon>
        <taxon>NPAAA clade</taxon>
        <taxon>indigoferoid/millettioid clade</taxon>
        <taxon>Phaseoleae</taxon>
        <taxon>Vigna</taxon>
    </lineage>
</organism>
<proteinExistence type="predicted"/>
<evidence type="ECO:0000313" key="2">
    <source>
        <dbReference type="Proteomes" id="UP000291084"/>
    </source>
</evidence>
<sequence length="125" mass="13982">LARVFTSALLILPRQAPLYSARSSKPSTSATPAALSSSPNHCFTSSARVFTFTLHFFSFASKSPNQSSKPSCSWTATHLEGLDSLFCYIWTIRVPRQEGRRCVIKRMKYVLEGFFIETQVPKLTS</sequence>
<keyword evidence="2" id="KW-1185">Reference proteome</keyword>
<dbReference type="Proteomes" id="UP000291084">
    <property type="component" value="Chromosome 1"/>
</dbReference>
<dbReference type="EMBL" id="AP015034">
    <property type="protein sequence ID" value="BAT75648.1"/>
    <property type="molecule type" value="Genomic_DNA"/>
</dbReference>
<accession>A0A0S3R544</accession>
<gene>
    <name evidence="1" type="primary">Vigan.01G354300</name>
    <name evidence="1" type="ORF">VIGAN_01354300</name>
</gene>
<dbReference type="AlphaFoldDB" id="A0A0S3R544"/>
<protein>
    <submittedName>
        <fullName evidence="1">Uncharacterized protein</fullName>
    </submittedName>
</protein>